<protein>
    <recommendedName>
        <fullName evidence="2">MucBP domain-containing protein</fullName>
    </recommendedName>
</protein>
<dbReference type="EMBL" id="BLEY01000069">
    <property type="protein sequence ID" value="GEU14282.1"/>
    <property type="molecule type" value="Genomic_DNA"/>
</dbReference>
<comment type="caution">
    <text evidence="1">The sequence shown here is derived from an EMBL/GenBank/DDBJ whole genome shotgun (WGS) entry which is preliminary data.</text>
</comment>
<name>A0A640MKB0_BACAN</name>
<accession>A0A640MKB0</accession>
<reference evidence="1" key="2">
    <citation type="submission" date="2019-12" db="EMBL/GenBank/DDBJ databases">
        <authorList>
            <person name="Hoang T.H.H."/>
            <person name="Okutani A."/>
        </authorList>
    </citation>
    <scope>NUCLEOTIDE SEQUENCE</scope>
    <source>
        <strain evidence="1">QuyetLC</strain>
    </source>
</reference>
<dbReference type="Gene3D" id="3.10.20.320">
    <property type="entry name" value="Putative peptidoglycan bound protein (lpxtg motif)"/>
    <property type="match status" value="1"/>
</dbReference>
<evidence type="ECO:0008006" key="2">
    <source>
        <dbReference type="Google" id="ProtNLM"/>
    </source>
</evidence>
<sequence length="692" mass="78603">MKKHNYLLILLWIVGGIFLGVEKVEAAPRPLTELGYFHWANQSITPAANTFIMHYGENTSVEPIEGEVYSNYMAVSRTTNKSKALVKNVGFYEGKAVNLLVTLQRNKSNLDGGSISFTESYFLGITIKGEMLVTYDFVDNYGQPLTIKTAFNYYGLNSNKYVGYKNPGTIIDALYAENPTHILYDTWDGGDDDYWLYLKNVTAGVPWRDPRQRFEMTTKSISTVTFVVHNNDTTPSSIVYFTDFLAKPEFPPAYAMDTYFENAETAVCLNVQQTIPNIDQWTKPSQMVVNVNLNQVNQTKQYQFDKVLVTDFKGEDLTDLFTSQTDGENVQIMTENLSDSRLYDTVLQYKVYLKWQGTQNPVDTALISSGKLDLPFSARTLLDGENLEETTATSSVNYVGKATAVFLNEQDNAIHEPVTKEGILTTPFDLSNQYPQIAGYEPIKTQQDQGMFLPEEQTIIHHYREKKLLQFKLMDEENPLLVSRFTNQREVTFSFSHDPSTNITLIAKCGTEEKELKKYVDAPESVVDKVTYTFPEHWLNQEVFFYIKDENNQESEKDSRTLQKEAGPKLILPDTINFGVNEIPATETMISSITNKEIRIEDTSKLDKSRWTIKVKEEQPLKNESGELLDKRISYGEKNQRVLINADSQPILQGSGNATANLTKQLQLTIFPSDPVGRYSGVLRWSLEDAPE</sequence>
<reference evidence="1" key="1">
    <citation type="submission" date="2019-12" db="EMBL/GenBank/DDBJ databases">
        <title>Epidemiological and comparative genomic analysis of Bacillus anthracis isolated from northern Vietnam.</title>
        <authorList>
            <person name="Hoang T.T.H."/>
            <person name="Dang D.A."/>
            <person name="Pham M.H."/>
            <person name="Luong M.H."/>
            <person name="Tran N.D."/>
            <person name="Nguyen T.H."/>
            <person name="Nguyen T.T."/>
            <person name="Inoue S."/>
            <person name="Morikawa S."/>
            <person name="Okutani A."/>
        </authorList>
    </citation>
    <scope>NUCLEOTIDE SEQUENCE</scope>
    <source>
        <strain evidence="1">QuyetLC</strain>
    </source>
</reference>
<gene>
    <name evidence="1" type="ORF">QuyetLC_46160</name>
</gene>
<organism evidence="1">
    <name type="scientific">Bacillus anthracis</name>
    <name type="common">anthrax bacterium</name>
    <dbReference type="NCBI Taxonomy" id="1392"/>
    <lineage>
        <taxon>Bacteria</taxon>
        <taxon>Bacillati</taxon>
        <taxon>Bacillota</taxon>
        <taxon>Bacilli</taxon>
        <taxon>Bacillales</taxon>
        <taxon>Bacillaceae</taxon>
        <taxon>Bacillus</taxon>
        <taxon>Bacillus cereus group</taxon>
    </lineage>
</organism>
<proteinExistence type="predicted"/>
<evidence type="ECO:0000313" key="1">
    <source>
        <dbReference type="EMBL" id="GEU14282.1"/>
    </source>
</evidence>
<dbReference type="AlphaFoldDB" id="A0A640MKB0"/>